<feature type="domain" description="Rhodanese" evidence="7">
    <location>
        <begin position="465"/>
        <end position="554"/>
    </location>
</feature>
<evidence type="ECO:0000256" key="6">
    <source>
        <dbReference type="ARBA" id="ARBA00023284"/>
    </source>
</evidence>
<dbReference type="SMART" id="SM00450">
    <property type="entry name" value="RHOD"/>
    <property type="match status" value="1"/>
</dbReference>
<dbReference type="SUPFAM" id="SSF51905">
    <property type="entry name" value="FAD/NAD(P)-binding domain"/>
    <property type="match status" value="1"/>
</dbReference>
<evidence type="ECO:0000256" key="5">
    <source>
        <dbReference type="ARBA" id="ARBA00023002"/>
    </source>
</evidence>
<proteinExistence type="inferred from homology"/>
<dbReference type="InterPro" id="IPR036873">
    <property type="entry name" value="Rhodanese-like_dom_sf"/>
</dbReference>
<evidence type="ECO:0000259" key="7">
    <source>
        <dbReference type="PROSITE" id="PS50206"/>
    </source>
</evidence>
<comment type="cofactor">
    <cofactor evidence="1">
        <name>FAD</name>
        <dbReference type="ChEBI" id="CHEBI:57692"/>
    </cofactor>
</comment>
<dbReference type="RefSeq" id="WP_338397437.1">
    <property type="nucleotide sequence ID" value="NZ_AP025292.1"/>
</dbReference>
<reference evidence="8 9" key="1">
    <citation type="submission" date="2021-12" db="EMBL/GenBank/DDBJ databases">
        <title>Genome sequencing of bacteria with rrn-lacking chromosome and rrn-plasmid.</title>
        <authorList>
            <person name="Anda M."/>
            <person name="Iwasaki W."/>
        </authorList>
    </citation>
    <scope>NUCLEOTIDE SEQUENCE [LARGE SCALE GENOMIC DNA]</scope>
    <source>
        <strain evidence="8 9">NBRC 101262</strain>
    </source>
</reference>
<keyword evidence="9" id="KW-1185">Reference proteome</keyword>
<evidence type="ECO:0000256" key="3">
    <source>
        <dbReference type="ARBA" id="ARBA00022630"/>
    </source>
</evidence>
<dbReference type="Proteomes" id="UP001354989">
    <property type="component" value="Chromosome"/>
</dbReference>
<evidence type="ECO:0000256" key="2">
    <source>
        <dbReference type="ARBA" id="ARBA00009130"/>
    </source>
</evidence>
<dbReference type="PRINTS" id="PR00368">
    <property type="entry name" value="FADPNR"/>
</dbReference>
<dbReference type="Gene3D" id="3.50.50.60">
    <property type="entry name" value="FAD/NAD(P)-binding domain"/>
    <property type="match status" value="2"/>
</dbReference>
<protein>
    <submittedName>
        <fullName evidence="8">NADH oxidase</fullName>
    </submittedName>
</protein>
<evidence type="ECO:0000256" key="1">
    <source>
        <dbReference type="ARBA" id="ARBA00001974"/>
    </source>
</evidence>
<keyword evidence="5" id="KW-0560">Oxidoreductase</keyword>
<sequence length="559" mass="60727">MENQETIIIVGGLSAGPSAAAKARRMNENARILLFEKTDYISYATCGIPYAFSNTIKQREKLLVIKPALLENRFAVEMHLNEPVLDILPDQHLVVTPEGNYTYDKLIFATGARPFVPEIPNLVEASNWSNVRNQADFDKIYDHLSEMKDIVILGGGLIGVESAENLCKAGKNVTLVELAPTILATWDEKFGHLAGEALRAGGVEVITGVGVSEAVVEDGRLIAVKVGDKIIKADYLMTAVGGRPNTEILKDKGADTIGNGALVVNSRMETSLPDIYAAGDNVSIKNIINNEAGYFPMGTHSNKGGRVAGANAAGGNEQFPGAYGTAIVKVFDYTMARTGFNEHALEQRNIPFKSTLIIAASTPGFYPDPKDLFVELFYEPQSGRLLGAEVFGEKGADKRIDVLATAIYAKLTVQDLPNLDLAYAPPFSPAKDPVVVAGYTASNTMKFAHEEISPRDLVQYLETVDSTSYQLLDVRNPVELQQQGQIPEAINIPLDQLRDRIEELDAEKTQLIYCQKGLRGYLASMILVNNGFTKVKNMQGGFLLYSKSALPIVPVSVQG</sequence>
<dbReference type="Pfam" id="PF00581">
    <property type="entry name" value="Rhodanese"/>
    <property type="match status" value="1"/>
</dbReference>
<dbReference type="PRINTS" id="PR00411">
    <property type="entry name" value="PNDRDTASEI"/>
</dbReference>
<dbReference type="EMBL" id="AP025292">
    <property type="protein sequence ID" value="BDC97976.1"/>
    <property type="molecule type" value="Genomic_DNA"/>
</dbReference>
<dbReference type="Gene3D" id="3.40.250.10">
    <property type="entry name" value="Rhodanese-like domain"/>
    <property type="match status" value="1"/>
</dbReference>
<evidence type="ECO:0000313" key="8">
    <source>
        <dbReference type="EMBL" id="BDC97976.1"/>
    </source>
</evidence>
<gene>
    <name evidence="8" type="primary">noxC</name>
    <name evidence="8" type="ORF">PEPS_02570</name>
</gene>
<comment type="similarity">
    <text evidence="2">Belongs to the class-III pyridine nucleotide-disulfide oxidoreductase family.</text>
</comment>
<dbReference type="InterPro" id="IPR001763">
    <property type="entry name" value="Rhodanese-like_dom"/>
</dbReference>
<keyword evidence="4" id="KW-0274">FAD</keyword>
<dbReference type="InterPro" id="IPR004099">
    <property type="entry name" value="Pyr_nucl-diS_OxRdtase_dimer"/>
</dbReference>
<dbReference type="Pfam" id="PF07992">
    <property type="entry name" value="Pyr_redox_2"/>
    <property type="match status" value="1"/>
</dbReference>
<evidence type="ECO:0000313" key="9">
    <source>
        <dbReference type="Proteomes" id="UP001354989"/>
    </source>
</evidence>
<dbReference type="InterPro" id="IPR036188">
    <property type="entry name" value="FAD/NAD-bd_sf"/>
</dbReference>
<accession>A0ABN6L9G7</accession>
<dbReference type="PANTHER" id="PTHR43429:SF1">
    <property type="entry name" value="NAD(P)H SULFUR OXIDOREDUCTASE (COA-DEPENDENT)"/>
    <property type="match status" value="1"/>
</dbReference>
<name>A0ABN6L9G7_9BACT</name>
<keyword evidence="6" id="KW-0676">Redox-active center</keyword>
<organism evidence="8 9">
    <name type="scientific">Persicobacter psychrovividus</name>
    <dbReference type="NCBI Taxonomy" id="387638"/>
    <lineage>
        <taxon>Bacteria</taxon>
        <taxon>Pseudomonadati</taxon>
        <taxon>Bacteroidota</taxon>
        <taxon>Cytophagia</taxon>
        <taxon>Cytophagales</taxon>
        <taxon>Persicobacteraceae</taxon>
        <taxon>Persicobacter</taxon>
    </lineage>
</organism>
<evidence type="ECO:0000256" key="4">
    <source>
        <dbReference type="ARBA" id="ARBA00022827"/>
    </source>
</evidence>
<dbReference type="PROSITE" id="PS50206">
    <property type="entry name" value="RHODANESE_3"/>
    <property type="match status" value="1"/>
</dbReference>
<dbReference type="Pfam" id="PF02852">
    <property type="entry name" value="Pyr_redox_dim"/>
    <property type="match status" value="1"/>
</dbReference>
<dbReference type="SUPFAM" id="SSF52821">
    <property type="entry name" value="Rhodanese/Cell cycle control phosphatase"/>
    <property type="match status" value="1"/>
</dbReference>
<dbReference type="SUPFAM" id="SSF55424">
    <property type="entry name" value="FAD/NAD-linked reductases, dimerisation (C-terminal) domain"/>
    <property type="match status" value="1"/>
</dbReference>
<keyword evidence="3" id="KW-0285">Flavoprotein</keyword>
<dbReference type="PANTHER" id="PTHR43429">
    <property type="entry name" value="PYRIDINE NUCLEOTIDE-DISULFIDE OXIDOREDUCTASE DOMAIN-CONTAINING"/>
    <property type="match status" value="1"/>
</dbReference>
<dbReference type="InterPro" id="IPR016156">
    <property type="entry name" value="FAD/NAD-linked_Rdtase_dimer_sf"/>
</dbReference>
<dbReference type="InterPro" id="IPR023753">
    <property type="entry name" value="FAD/NAD-binding_dom"/>
</dbReference>
<dbReference type="InterPro" id="IPR050260">
    <property type="entry name" value="FAD-bd_OxRdtase"/>
</dbReference>